<protein>
    <submittedName>
        <fullName evidence="1">Uncharacterized protein</fullName>
    </submittedName>
</protein>
<proteinExistence type="predicted"/>
<reference evidence="1" key="1">
    <citation type="submission" date="2019-11" db="EMBL/GenBank/DDBJ databases">
        <title>Studies on the baculoviruses infecting the caterpillars, Spilarctia obliqua Walker (Erebidae) and Pieris brassicae Linn. (Pieridae) (Insecta: Lepidoptera).</title>
        <authorList>
            <person name="Paul S."/>
            <person name="Arumugaperumal A."/>
            <person name="Sathiya Balasingh Thangapandi E.J.J."/>
            <person name="Sarjubala Devi H."/>
            <person name="Johnson T."/>
            <person name="Maisnam S."/>
            <person name="Krishnavel S."/>
            <person name="Soman Syamala S."/>
            <person name="Ramamoorthy S."/>
            <person name="Karthikeyan R."/>
            <person name="Subburaman C."/>
            <person name="Jeyaprakash R."/>
            <person name="Azhaguchamy M."/>
            <person name="Ramaiyer V."/>
            <person name="Sivasubramaniam S."/>
        </authorList>
    </citation>
    <scope>NUCLEOTIDE SEQUENCE</scope>
    <source>
        <strain evidence="1">Manipur</strain>
    </source>
</reference>
<sequence>MIDTNPHNIADQLNKVPDDALYHDATKTLMLKTLKTLWCSRANHNYKLLEHFLKTLRANELVEFVEKIHIKPPPPWIFDNTCIINEHRSRVPQMFVYLNTNNNKITDELTPFIENVIDTLGQYCIDKTKHILERIAVNLFRREYINDRQTFCSILRAELQKENFLLSPPLRDDVCFRFTKLCMLLIQKVRDSI</sequence>
<organism evidence="1">
    <name type="scientific">Pieris brassicae granulosis virus</name>
    <name type="common">PbGV</name>
    <name type="synonym">Pieris brassicae granulovirus</name>
    <dbReference type="NCBI Taxonomy" id="10465"/>
    <lineage>
        <taxon>Viruses</taxon>
        <taxon>Viruses incertae sedis</taxon>
        <taxon>Naldaviricetes</taxon>
        <taxon>Lefavirales</taxon>
        <taxon>Baculoviridae</taxon>
        <taxon>Betabaculovirus</taxon>
        <taxon>Betabaculovirus arrapae</taxon>
    </lineage>
</organism>
<accession>A0A7G9U8V9</accession>
<name>A0A7G9U8V9_GVPB</name>
<organismHost>
    <name type="scientific">Pieris brassicae</name>
    <name type="common">White butterfly</name>
    <name type="synonym">Large white butterfly</name>
    <dbReference type="NCBI Taxonomy" id="7116"/>
</organismHost>
<evidence type="ECO:0000313" key="1">
    <source>
        <dbReference type="EMBL" id="QNN89540.1"/>
    </source>
</evidence>
<dbReference type="EMBL" id="MN750577">
    <property type="protein sequence ID" value="QNN89540.1"/>
    <property type="molecule type" value="Genomic_DNA"/>
</dbReference>